<feature type="compositionally biased region" description="Low complexity" evidence="2">
    <location>
        <begin position="78"/>
        <end position="92"/>
    </location>
</feature>
<evidence type="ECO:0000313" key="4">
    <source>
        <dbReference type="EMBL" id="TBU51372.1"/>
    </source>
</evidence>
<dbReference type="EMBL" id="ML145333">
    <property type="protein sequence ID" value="TBU51372.1"/>
    <property type="molecule type" value="Genomic_DNA"/>
</dbReference>
<feature type="region of interest" description="Disordered" evidence="2">
    <location>
        <begin position="1"/>
        <end position="100"/>
    </location>
</feature>
<feature type="compositionally biased region" description="Acidic residues" evidence="2">
    <location>
        <begin position="24"/>
        <end position="35"/>
    </location>
</feature>
<feature type="compositionally biased region" description="Pro residues" evidence="2">
    <location>
        <begin position="59"/>
        <end position="75"/>
    </location>
</feature>
<feature type="compositionally biased region" description="Basic and acidic residues" evidence="2">
    <location>
        <begin position="1"/>
        <end position="23"/>
    </location>
</feature>
<dbReference type="Proteomes" id="UP000292082">
    <property type="component" value="Unassembled WGS sequence"/>
</dbReference>
<proteinExistence type="predicted"/>
<feature type="coiled-coil region" evidence="1">
    <location>
        <begin position="239"/>
        <end position="287"/>
    </location>
</feature>
<evidence type="ECO:0000256" key="1">
    <source>
        <dbReference type="SAM" id="Coils"/>
    </source>
</evidence>
<dbReference type="EMBL" id="ML143659">
    <property type="protein sequence ID" value="TBU21219.1"/>
    <property type="molecule type" value="Genomic_DNA"/>
</dbReference>
<keyword evidence="5" id="KW-1185">Reference proteome</keyword>
<evidence type="ECO:0000313" key="5">
    <source>
        <dbReference type="Proteomes" id="UP000292082"/>
    </source>
</evidence>
<gene>
    <name evidence="4" type="ORF">BD310DRAFT_834514</name>
    <name evidence="3" type="ORF">BD311DRAFT_834266</name>
</gene>
<protein>
    <submittedName>
        <fullName evidence="3">Uncharacterized protein</fullName>
    </submittedName>
</protein>
<organism evidence="3">
    <name type="scientific">Dichomitus squalens</name>
    <dbReference type="NCBI Taxonomy" id="114155"/>
    <lineage>
        <taxon>Eukaryota</taxon>
        <taxon>Fungi</taxon>
        <taxon>Dikarya</taxon>
        <taxon>Basidiomycota</taxon>
        <taxon>Agaricomycotina</taxon>
        <taxon>Agaricomycetes</taxon>
        <taxon>Polyporales</taxon>
        <taxon>Polyporaceae</taxon>
        <taxon>Dichomitus</taxon>
    </lineage>
</organism>
<sequence>MRSQQQEEGHRHKKARLEQRTGNEDLEIIEIDDEPVPVNMPRPQGLSQSQPDTSDHGRPPSPPRRSPLQHPPPGLRDPALAPATADPSAAGPKSSSRVDSVHNVQVALQPRDSGLAPISHTPPPLAVLAGPPRLASAGAAPRHFVLADPMQSQIVTNDCSSVPEASTPADASAVPFDQIVADLGTYANAFATSVKHAAVYLARNTSTEGGRHRQVMQVVAGLDHRLTSVGTTQRSVDERRARDEEMVELREQLRQAKEDVAGVRQELKKERAERSHIAAKARALEAQLALYVKAEDIGKLVEA</sequence>
<evidence type="ECO:0000313" key="3">
    <source>
        <dbReference type="EMBL" id="TBU21219.1"/>
    </source>
</evidence>
<keyword evidence="1" id="KW-0175">Coiled coil</keyword>
<dbReference type="AlphaFoldDB" id="A0A4Q9M399"/>
<reference evidence="3 5" key="1">
    <citation type="submission" date="2019-01" db="EMBL/GenBank/DDBJ databases">
        <title>Draft genome sequences of three monokaryotic isolates of the white-rot basidiomycete fungus Dichomitus squalens.</title>
        <authorList>
            <consortium name="DOE Joint Genome Institute"/>
            <person name="Lopez S.C."/>
            <person name="Andreopoulos B."/>
            <person name="Pangilinan J."/>
            <person name="Lipzen A."/>
            <person name="Riley R."/>
            <person name="Ahrendt S."/>
            <person name="Ng V."/>
            <person name="Barry K."/>
            <person name="Daum C."/>
            <person name="Grigoriev I.V."/>
            <person name="Hilden K.S."/>
            <person name="Makela M.R."/>
            <person name="de Vries R.P."/>
        </authorList>
    </citation>
    <scope>NUCLEOTIDE SEQUENCE [LARGE SCALE GENOMIC DNA]</scope>
    <source>
        <strain evidence="4 5">CBS 464.89</strain>
        <strain evidence="3">OM18370.1</strain>
    </source>
</reference>
<accession>A0A4Q9M399</accession>
<dbReference type="Proteomes" id="UP000292957">
    <property type="component" value="Unassembled WGS sequence"/>
</dbReference>
<evidence type="ECO:0000256" key="2">
    <source>
        <dbReference type="SAM" id="MobiDB-lite"/>
    </source>
</evidence>
<name>A0A4Q9M399_9APHY</name>